<organism evidence="2 3">
    <name type="scientific">Nocardia mexicana</name>
    <dbReference type="NCBI Taxonomy" id="279262"/>
    <lineage>
        <taxon>Bacteria</taxon>
        <taxon>Bacillati</taxon>
        <taxon>Actinomycetota</taxon>
        <taxon>Actinomycetes</taxon>
        <taxon>Mycobacteriales</taxon>
        <taxon>Nocardiaceae</taxon>
        <taxon>Nocardia</taxon>
    </lineage>
</organism>
<evidence type="ECO:0000313" key="3">
    <source>
        <dbReference type="Proteomes" id="UP000255355"/>
    </source>
</evidence>
<evidence type="ECO:0000256" key="1">
    <source>
        <dbReference type="SAM" id="SignalP"/>
    </source>
</evidence>
<dbReference type="RefSeq" id="WP_211339302.1">
    <property type="nucleotide sequence ID" value="NZ_QQAZ01000001.1"/>
</dbReference>
<accession>A0A370HFL9</accession>
<reference evidence="2 3" key="1">
    <citation type="submission" date="2018-07" db="EMBL/GenBank/DDBJ databases">
        <title>Genomic Encyclopedia of Type Strains, Phase IV (KMG-IV): sequencing the most valuable type-strain genomes for metagenomic binning, comparative biology and taxonomic classification.</title>
        <authorList>
            <person name="Goeker M."/>
        </authorList>
    </citation>
    <scope>NUCLEOTIDE SEQUENCE [LARGE SCALE GENOMIC DNA]</scope>
    <source>
        <strain evidence="2 3">DSM 44952</strain>
    </source>
</reference>
<protein>
    <submittedName>
        <fullName evidence="2">Uncharacterized protein</fullName>
    </submittedName>
</protein>
<evidence type="ECO:0000313" key="2">
    <source>
        <dbReference type="EMBL" id="RDI55852.1"/>
    </source>
</evidence>
<name>A0A370HFL9_9NOCA</name>
<dbReference type="EMBL" id="QQAZ01000001">
    <property type="protein sequence ID" value="RDI55852.1"/>
    <property type="molecule type" value="Genomic_DNA"/>
</dbReference>
<feature type="chain" id="PRO_5017009572" evidence="1">
    <location>
        <begin position="29"/>
        <end position="226"/>
    </location>
</feature>
<keyword evidence="1" id="KW-0732">Signal</keyword>
<keyword evidence="3" id="KW-1185">Reference proteome</keyword>
<proteinExistence type="predicted"/>
<feature type="signal peptide" evidence="1">
    <location>
        <begin position="1"/>
        <end position="28"/>
    </location>
</feature>
<comment type="caution">
    <text evidence="2">The sequence shown here is derived from an EMBL/GenBank/DDBJ whole genome shotgun (WGS) entry which is preliminary data.</text>
</comment>
<dbReference type="AlphaFoldDB" id="A0A370HFL9"/>
<sequence length="226" mass="24214">MNGTRVTGALAALAISAGLLAGAPAAQAGPGDCAAGNPLQAEAQLFATDNTDNITDPTDPRLRNRLEGFELQVDGIALRELTLPVGSTLVSGVFWSDTQQRATYERSREFRLACLAGPELHRIADQVRNRFHQESVLTFEPLPADSPARDAFTVEIPGVDVTRFHDALVADPETRTRLVGGSVTENDTLILIADLADLPLVQELAGRLGAAWDPAAVRYGDREFVD</sequence>
<dbReference type="Proteomes" id="UP000255355">
    <property type="component" value="Unassembled WGS sequence"/>
</dbReference>
<gene>
    <name evidence="2" type="ORF">DFR68_101688</name>
</gene>